<dbReference type="CDD" id="cd07377">
    <property type="entry name" value="WHTH_GntR"/>
    <property type="match status" value="1"/>
</dbReference>
<dbReference type="SUPFAM" id="SSF46785">
    <property type="entry name" value="Winged helix' DNA-binding domain"/>
    <property type="match status" value="1"/>
</dbReference>
<evidence type="ECO:0000256" key="1">
    <source>
        <dbReference type="ARBA" id="ARBA00023015"/>
    </source>
</evidence>
<dbReference type="SMART" id="SM00345">
    <property type="entry name" value="HTH_GNTR"/>
    <property type="match status" value="1"/>
</dbReference>
<dbReference type="PANTHER" id="PTHR44846:SF1">
    <property type="entry name" value="MANNOSYL-D-GLYCERATE TRANSPORT_METABOLISM SYSTEM REPRESSOR MNGR-RELATED"/>
    <property type="match status" value="1"/>
</dbReference>
<evidence type="ECO:0000259" key="4">
    <source>
        <dbReference type="PROSITE" id="PS50949"/>
    </source>
</evidence>
<dbReference type="Proteomes" id="UP000031967">
    <property type="component" value="Unassembled WGS sequence"/>
</dbReference>
<accession>A0ABR5ADT3</accession>
<reference evidence="5 6" key="1">
    <citation type="submission" date="2014-12" db="EMBL/GenBank/DDBJ databases">
        <title>Draft genome sequence of Paenibacillus kamchatkensis strain B-2647.</title>
        <authorList>
            <person name="Karlyshev A.V."/>
            <person name="Kudryashova E.B."/>
        </authorList>
    </citation>
    <scope>NUCLEOTIDE SEQUENCE [LARGE SCALE GENOMIC DNA]</scope>
    <source>
        <strain evidence="5 6">VKM B-2647</strain>
    </source>
</reference>
<keyword evidence="6" id="KW-1185">Reference proteome</keyword>
<dbReference type="PRINTS" id="PR00035">
    <property type="entry name" value="HTHGNTR"/>
</dbReference>
<dbReference type="EMBL" id="JXAK01000042">
    <property type="protein sequence ID" value="KIL39196.1"/>
    <property type="molecule type" value="Genomic_DNA"/>
</dbReference>
<keyword evidence="3" id="KW-0804">Transcription</keyword>
<name>A0ABR5ADT3_9BACL</name>
<sequence length="233" mass="27023">MYFIIKENLLKQIQAGTYPIGEKIPTENELCAQYKVSRTTIRLALHELELEGMLERIQGRGTFVKRKEVQHWVTQPHSYADVVLHAGQEPKTKLIESSVIPIESPLDEILQIPLKSPVTHLLRVRYADNEPLLYERSFIPWSLAPGLANEYNDNEGSLFKLLELKYNMKVHRTVEQLKPILADKTASRLLNIKEGAPCMQMRTFTYLQDNTLVEYNYAVFRGDLQNFTIERTY</sequence>
<protein>
    <recommendedName>
        <fullName evidence="4">HTH gntR-type domain-containing protein</fullName>
    </recommendedName>
</protein>
<keyword evidence="1" id="KW-0805">Transcription regulation</keyword>
<dbReference type="PANTHER" id="PTHR44846">
    <property type="entry name" value="MANNOSYL-D-GLYCERATE TRANSPORT/METABOLISM SYSTEM REPRESSOR MNGR-RELATED"/>
    <property type="match status" value="1"/>
</dbReference>
<feature type="domain" description="HTH gntR-type" evidence="4">
    <location>
        <begin position="1"/>
        <end position="67"/>
    </location>
</feature>
<dbReference type="Gene3D" id="3.40.1410.10">
    <property type="entry name" value="Chorismate lyase-like"/>
    <property type="match status" value="1"/>
</dbReference>
<dbReference type="SMART" id="SM00866">
    <property type="entry name" value="UTRA"/>
    <property type="match status" value="1"/>
</dbReference>
<evidence type="ECO:0000313" key="6">
    <source>
        <dbReference type="Proteomes" id="UP000031967"/>
    </source>
</evidence>
<dbReference type="InterPro" id="IPR028978">
    <property type="entry name" value="Chorismate_lyase_/UTRA_dom_sf"/>
</dbReference>
<gene>
    <name evidence="5" type="ORF">SD70_21650</name>
</gene>
<dbReference type="Pfam" id="PF07702">
    <property type="entry name" value="UTRA"/>
    <property type="match status" value="1"/>
</dbReference>
<evidence type="ECO:0000256" key="3">
    <source>
        <dbReference type="ARBA" id="ARBA00023163"/>
    </source>
</evidence>
<dbReference type="Pfam" id="PF00392">
    <property type="entry name" value="GntR"/>
    <property type="match status" value="1"/>
</dbReference>
<keyword evidence="2" id="KW-0238">DNA-binding</keyword>
<dbReference type="InterPro" id="IPR000524">
    <property type="entry name" value="Tscrpt_reg_HTH_GntR"/>
</dbReference>
<dbReference type="PROSITE" id="PS50949">
    <property type="entry name" value="HTH_GNTR"/>
    <property type="match status" value="1"/>
</dbReference>
<organism evidence="5 6">
    <name type="scientific">Gordoniibacillus kamchatkensis</name>
    <dbReference type="NCBI Taxonomy" id="1590651"/>
    <lineage>
        <taxon>Bacteria</taxon>
        <taxon>Bacillati</taxon>
        <taxon>Bacillota</taxon>
        <taxon>Bacilli</taxon>
        <taxon>Bacillales</taxon>
        <taxon>Paenibacillaceae</taxon>
        <taxon>Gordoniibacillus</taxon>
    </lineage>
</organism>
<evidence type="ECO:0000256" key="2">
    <source>
        <dbReference type="ARBA" id="ARBA00023125"/>
    </source>
</evidence>
<dbReference type="InterPro" id="IPR036390">
    <property type="entry name" value="WH_DNA-bd_sf"/>
</dbReference>
<proteinExistence type="predicted"/>
<dbReference type="InterPro" id="IPR050679">
    <property type="entry name" value="Bact_HTH_transcr_reg"/>
</dbReference>
<dbReference type="InterPro" id="IPR011663">
    <property type="entry name" value="UTRA"/>
</dbReference>
<evidence type="ECO:0000313" key="5">
    <source>
        <dbReference type="EMBL" id="KIL39196.1"/>
    </source>
</evidence>
<comment type="caution">
    <text evidence="5">The sequence shown here is derived from an EMBL/GenBank/DDBJ whole genome shotgun (WGS) entry which is preliminary data.</text>
</comment>
<dbReference type="SUPFAM" id="SSF64288">
    <property type="entry name" value="Chorismate lyase-like"/>
    <property type="match status" value="1"/>
</dbReference>
<dbReference type="Gene3D" id="1.10.10.10">
    <property type="entry name" value="Winged helix-like DNA-binding domain superfamily/Winged helix DNA-binding domain"/>
    <property type="match status" value="1"/>
</dbReference>
<dbReference type="InterPro" id="IPR036388">
    <property type="entry name" value="WH-like_DNA-bd_sf"/>
</dbReference>